<dbReference type="AlphaFoldDB" id="A0A804LL10"/>
<sequence>MSSSGRAHRLRSSHRRHCPVSRPAANAVRSPPSLFTVQGPGAIEQLLEVAQGSRCGRRRDLRRLVAPSFFGHCARGRRRWLLLPHC</sequence>
<evidence type="ECO:0000256" key="1">
    <source>
        <dbReference type="SAM" id="MobiDB-lite"/>
    </source>
</evidence>
<reference evidence="3" key="1">
    <citation type="submission" date="2015-12" db="EMBL/GenBank/DDBJ databases">
        <title>Update maize B73 reference genome by single molecule sequencing technologies.</title>
        <authorList>
            <consortium name="Maize Genome Sequencing Project"/>
            <person name="Ware D."/>
        </authorList>
    </citation>
    <scope>NUCLEOTIDE SEQUENCE [LARGE SCALE GENOMIC DNA]</scope>
    <source>
        <strain evidence="3">cv. B73</strain>
    </source>
</reference>
<name>A0A804LL10_MAIZE</name>
<feature type="region of interest" description="Disordered" evidence="1">
    <location>
        <begin position="1"/>
        <end position="33"/>
    </location>
</feature>
<dbReference type="Proteomes" id="UP000007305">
    <property type="component" value="Chromosome 1"/>
</dbReference>
<dbReference type="EnsemblPlants" id="Zm00001eb018400_T001">
    <property type="protein sequence ID" value="Zm00001eb018400_P001"/>
    <property type="gene ID" value="Zm00001eb018400"/>
</dbReference>
<dbReference type="Gramene" id="Zm00001eb018400_T001">
    <property type="protein sequence ID" value="Zm00001eb018400_P001"/>
    <property type="gene ID" value="Zm00001eb018400"/>
</dbReference>
<keyword evidence="3" id="KW-1185">Reference proteome</keyword>
<protein>
    <submittedName>
        <fullName evidence="2">Uncharacterized protein</fullName>
    </submittedName>
</protein>
<organism evidence="2 3">
    <name type="scientific">Zea mays</name>
    <name type="common">Maize</name>
    <dbReference type="NCBI Taxonomy" id="4577"/>
    <lineage>
        <taxon>Eukaryota</taxon>
        <taxon>Viridiplantae</taxon>
        <taxon>Streptophyta</taxon>
        <taxon>Embryophyta</taxon>
        <taxon>Tracheophyta</taxon>
        <taxon>Spermatophyta</taxon>
        <taxon>Magnoliopsida</taxon>
        <taxon>Liliopsida</taxon>
        <taxon>Poales</taxon>
        <taxon>Poaceae</taxon>
        <taxon>PACMAD clade</taxon>
        <taxon>Panicoideae</taxon>
        <taxon>Andropogonodae</taxon>
        <taxon>Andropogoneae</taxon>
        <taxon>Tripsacinae</taxon>
        <taxon>Zea</taxon>
    </lineage>
</organism>
<reference evidence="2" key="3">
    <citation type="submission" date="2021-05" db="UniProtKB">
        <authorList>
            <consortium name="EnsemblPlants"/>
        </authorList>
    </citation>
    <scope>IDENTIFICATION</scope>
    <source>
        <strain evidence="2">cv. B73</strain>
    </source>
</reference>
<evidence type="ECO:0000313" key="3">
    <source>
        <dbReference type="Proteomes" id="UP000007305"/>
    </source>
</evidence>
<proteinExistence type="predicted"/>
<accession>A0A804LL10</accession>
<dbReference type="InParanoid" id="A0A804LL10"/>
<evidence type="ECO:0000313" key="2">
    <source>
        <dbReference type="EnsemblPlants" id="Zm00001eb018400_P001"/>
    </source>
</evidence>
<feature type="compositionally biased region" description="Basic residues" evidence="1">
    <location>
        <begin position="1"/>
        <end position="19"/>
    </location>
</feature>
<reference evidence="2" key="2">
    <citation type="submission" date="2019-07" db="EMBL/GenBank/DDBJ databases">
        <authorList>
            <person name="Seetharam A."/>
            <person name="Woodhouse M."/>
            <person name="Cannon E."/>
        </authorList>
    </citation>
    <scope>NUCLEOTIDE SEQUENCE [LARGE SCALE GENOMIC DNA]</scope>
    <source>
        <strain evidence="2">cv. B73</strain>
    </source>
</reference>